<dbReference type="Proteomes" id="UP000824089">
    <property type="component" value="Unassembled WGS sequence"/>
</dbReference>
<organism evidence="2 3">
    <name type="scientific">Candidatus Egerieisoma faecipullorum</name>
    <dbReference type="NCBI Taxonomy" id="2840963"/>
    <lineage>
        <taxon>Bacteria</taxon>
        <taxon>Bacillati</taxon>
        <taxon>Bacillota</taxon>
        <taxon>Clostridia</taxon>
        <taxon>Eubacteriales</taxon>
        <taxon>Clostridiaceae</taxon>
        <taxon>Clostridiaceae incertae sedis</taxon>
        <taxon>Candidatus Egerieisoma</taxon>
    </lineage>
</organism>
<evidence type="ECO:0000313" key="3">
    <source>
        <dbReference type="Proteomes" id="UP000824089"/>
    </source>
</evidence>
<keyword evidence="1" id="KW-0472">Membrane</keyword>
<feature type="transmembrane region" description="Helical" evidence="1">
    <location>
        <begin position="148"/>
        <end position="169"/>
    </location>
</feature>
<dbReference type="AlphaFoldDB" id="A0A9D1LA00"/>
<reference evidence="2" key="2">
    <citation type="journal article" date="2021" name="PeerJ">
        <title>Extensive microbial diversity within the chicken gut microbiome revealed by metagenomics and culture.</title>
        <authorList>
            <person name="Gilroy R."/>
            <person name="Ravi A."/>
            <person name="Getino M."/>
            <person name="Pursley I."/>
            <person name="Horton D.L."/>
            <person name="Alikhan N.F."/>
            <person name="Baker D."/>
            <person name="Gharbi K."/>
            <person name="Hall N."/>
            <person name="Watson M."/>
            <person name="Adriaenssens E.M."/>
            <person name="Foster-Nyarko E."/>
            <person name="Jarju S."/>
            <person name="Secka A."/>
            <person name="Antonio M."/>
            <person name="Oren A."/>
            <person name="Chaudhuri R.R."/>
            <person name="La Ragione R."/>
            <person name="Hildebrand F."/>
            <person name="Pallen M.J."/>
        </authorList>
    </citation>
    <scope>NUCLEOTIDE SEQUENCE</scope>
    <source>
        <strain evidence="2">CHK195-4489</strain>
    </source>
</reference>
<evidence type="ECO:0000256" key="1">
    <source>
        <dbReference type="SAM" id="Phobius"/>
    </source>
</evidence>
<feature type="transmembrane region" description="Helical" evidence="1">
    <location>
        <begin position="61"/>
        <end position="81"/>
    </location>
</feature>
<name>A0A9D1LA00_9CLOT</name>
<keyword evidence="1" id="KW-1133">Transmembrane helix</keyword>
<feature type="transmembrane region" description="Helical" evidence="1">
    <location>
        <begin position="102"/>
        <end position="128"/>
    </location>
</feature>
<reference evidence="2" key="1">
    <citation type="submission" date="2020-10" db="EMBL/GenBank/DDBJ databases">
        <authorList>
            <person name="Gilroy R."/>
        </authorList>
    </citation>
    <scope>NUCLEOTIDE SEQUENCE</scope>
    <source>
        <strain evidence="2">CHK195-4489</strain>
    </source>
</reference>
<gene>
    <name evidence="2" type="ORF">IAD50_09305</name>
</gene>
<sequence length="174" mass="19905">MNRMLLYKKIYLRRSLSLAVCFTVLFVAYSAVSVYLETAAAYGEALASLKEPQQLSFSVRMLYGGARIFLLILFFAIGAYSHADKIRQSKFLFRFGYSRFRIFRVNACVTFLELLIPDLLAAGLYAPVSRWIFRYFQEQYQFDAAGSTEALCLLQPVLALYYGISLICLSARCR</sequence>
<dbReference type="EMBL" id="DVMM01000207">
    <property type="protein sequence ID" value="HIU30474.1"/>
    <property type="molecule type" value="Genomic_DNA"/>
</dbReference>
<proteinExistence type="predicted"/>
<protein>
    <submittedName>
        <fullName evidence="2">Uncharacterized protein</fullName>
    </submittedName>
</protein>
<accession>A0A9D1LA00</accession>
<comment type="caution">
    <text evidence="2">The sequence shown here is derived from an EMBL/GenBank/DDBJ whole genome shotgun (WGS) entry which is preliminary data.</text>
</comment>
<keyword evidence="1" id="KW-0812">Transmembrane</keyword>
<evidence type="ECO:0000313" key="2">
    <source>
        <dbReference type="EMBL" id="HIU30474.1"/>
    </source>
</evidence>